<gene>
    <name evidence="2" type="ORF">H2Y56_07805</name>
    <name evidence="1" type="ORF">H2Y57_15490</name>
</gene>
<dbReference type="Proteomes" id="UP000557749">
    <property type="component" value="Unassembled WGS sequence"/>
</dbReference>
<dbReference type="GeneID" id="67793126"/>
<reference evidence="3 4" key="1">
    <citation type="submission" date="2020-07" db="EMBL/GenBank/DDBJ databases">
        <title>Characterization of Pectobacterium aroidearum strains causing soft rot on Amorphophallus konjac.</title>
        <authorList>
            <person name="Xie H."/>
        </authorList>
    </citation>
    <scope>NUCLEOTIDE SEQUENCE [LARGE SCALE GENOMIC DNA]</scope>
    <source>
        <strain evidence="2 3">MY10</strain>
        <strain evidence="1 4">MY7</strain>
    </source>
</reference>
<evidence type="ECO:0000313" key="1">
    <source>
        <dbReference type="EMBL" id="MBA5205076.1"/>
    </source>
</evidence>
<evidence type="ECO:0000313" key="3">
    <source>
        <dbReference type="Proteomes" id="UP000530038"/>
    </source>
</evidence>
<accession>A0AAW3SVI8</accession>
<name>A0AAW3SVI8_9GAMM</name>
<proteinExistence type="predicted"/>
<keyword evidence="3" id="KW-1185">Reference proteome</keyword>
<organism evidence="1 4">
    <name type="scientific">Pectobacterium aroidearum</name>
    <dbReference type="NCBI Taxonomy" id="1201031"/>
    <lineage>
        <taxon>Bacteria</taxon>
        <taxon>Pseudomonadati</taxon>
        <taxon>Pseudomonadota</taxon>
        <taxon>Gammaproteobacteria</taxon>
        <taxon>Enterobacterales</taxon>
        <taxon>Pectobacteriaceae</taxon>
        <taxon>Pectobacterium</taxon>
    </lineage>
</organism>
<dbReference type="AlphaFoldDB" id="A0AAW3SVI8"/>
<dbReference type="EMBL" id="JACERK010000002">
    <property type="protein sequence ID" value="MBA5232015.1"/>
    <property type="molecule type" value="Genomic_DNA"/>
</dbReference>
<dbReference type="EMBL" id="JACERJ010000009">
    <property type="protein sequence ID" value="MBA5205076.1"/>
    <property type="molecule type" value="Genomic_DNA"/>
</dbReference>
<evidence type="ECO:0000313" key="4">
    <source>
        <dbReference type="Proteomes" id="UP000557749"/>
    </source>
</evidence>
<evidence type="ECO:0000313" key="2">
    <source>
        <dbReference type="EMBL" id="MBA5232015.1"/>
    </source>
</evidence>
<dbReference type="RefSeq" id="WP_181829116.1">
    <property type="nucleotide sequence ID" value="NZ_CP065044.1"/>
</dbReference>
<dbReference type="Proteomes" id="UP000530038">
    <property type="component" value="Unassembled WGS sequence"/>
</dbReference>
<comment type="caution">
    <text evidence="1">The sequence shown here is derived from an EMBL/GenBank/DDBJ whole genome shotgun (WGS) entry which is preliminary data.</text>
</comment>
<protein>
    <submittedName>
        <fullName evidence="1">Uncharacterized protein</fullName>
    </submittedName>
</protein>
<sequence>MESTEHSAENLGDYASLLTEFEHMTALLTQLMKSDYRTLDLYLNNCRHLILRFTAIYKLLDKPEFEHYLKHYDAPLYYNVNSVGLALRLFENMLTNMRDMLGSERLSCVE</sequence>